<keyword evidence="1" id="KW-1133">Transmembrane helix</keyword>
<accession>A0A368QG30</accession>
<dbReference type="STRING" id="4555.A0A368QG30"/>
<protein>
    <submittedName>
        <fullName evidence="2">Uncharacterized protein</fullName>
    </submittedName>
</protein>
<gene>
    <name evidence="2" type="ORF">SETIT_3G158800v2</name>
</gene>
<keyword evidence="1" id="KW-0472">Membrane</keyword>
<dbReference type="OrthoDB" id="541710at2759"/>
<dbReference type="GO" id="GO:0006488">
    <property type="term" value="P:dolichol-linked oligosaccharide biosynthetic process"/>
    <property type="evidence" value="ECO:0007669"/>
    <property type="project" value="InterPro"/>
</dbReference>
<dbReference type="PANTHER" id="PTHR14624">
    <property type="entry name" value="DFG10 PROTEIN"/>
    <property type="match status" value="1"/>
</dbReference>
<dbReference type="EMBL" id="CM003530">
    <property type="protein sequence ID" value="RCV16698.1"/>
    <property type="molecule type" value="Genomic_DNA"/>
</dbReference>
<reference evidence="2" key="2">
    <citation type="submission" date="2015-07" db="EMBL/GenBank/DDBJ databases">
        <authorList>
            <person name="Noorani M."/>
        </authorList>
    </citation>
    <scope>NUCLEOTIDE SEQUENCE</scope>
    <source>
        <strain evidence="2">Yugu1</strain>
    </source>
</reference>
<dbReference type="UniPathway" id="UPA00378"/>
<dbReference type="PANTHER" id="PTHR14624:SF0">
    <property type="entry name" value="POLYPRENOL REDUCTASE"/>
    <property type="match status" value="1"/>
</dbReference>
<dbReference type="InterPro" id="IPR039698">
    <property type="entry name" value="Dfg10/SRD5A3"/>
</dbReference>
<reference evidence="2" key="1">
    <citation type="journal article" date="2012" name="Nat. Biotechnol.">
        <title>Reference genome sequence of the model plant Setaria.</title>
        <authorList>
            <person name="Bennetzen J.L."/>
            <person name="Schmutz J."/>
            <person name="Wang H."/>
            <person name="Percifield R."/>
            <person name="Hawkins J."/>
            <person name="Pontaroli A.C."/>
            <person name="Estep M."/>
            <person name="Feng L."/>
            <person name="Vaughn J.N."/>
            <person name="Grimwood J."/>
            <person name="Jenkins J."/>
            <person name="Barry K."/>
            <person name="Lindquist E."/>
            <person name="Hellsten U."/>
            <person name="Deshpande S."/>
            <person name="Wang X."/>
            <person name="Wu X."/>
            <person name="Mitros T."/>
            <person name="Triplett J."/>
            <person name="Yang X."/>
            <person name="Ye C.Y."/>
            <person name="Mauro-Herrera M."/>
            <person name="Wang L."/>
            <person name="Li P."/>
            <person name="Sharma M."/>
            <person name="Sharma R."/>
            <person name="Ronald P.C."/>
            <person name="Panaud O."/>
            <person name="Kellogg E.A."/>
            <person name="Brutnell T.P."/>
            <person name="Doust A.N."/>
            <person name="Tuskan G.A."/>
            <person name="Rokhsar D."/>
            <person name="Devos K.M."/>
        </authorList>
    </citation>
    <scope>NUCLEOTIDE SEQUENCE [LARGE SCALE GENOMIC DNA]</scope>
    <source>
        <strain evidence="2">Yugu1</strain>
    </source>
</reference>
<name>A0A368QG30_SETIT</name>
<proteinExistence type="predicted"/>
<keyword evidence="1" id="KW-0812">Transmembrane</keyword>
<organism evidence="2">
    <name type="scientific">Setaria italica</name>
    <name type="common">Foxtail millet</name>
    <name type="synonym">Panicum italicum</name>
    <dbReference type="NCBI Taxonomy" id="4555"/>
    <lineage>
        <taxon>Eukaryota</taxon>
        <taxon>Viridiplantae</taxon>
        <taxon>Streptophyta</taxon>
        <taxon>Embryophyta</taxon>
        <taxon>Tracheophyta</taxon>
        <taxon>Spermatophyta</taxon>
        <taxon>Magnoliopsida</taxon>
        <taxon>Liliopsida</taxon>
        <taxon>Poales</taxon>
        <taxon>Poaceae</taxon>
        <taxon>PACMAD clade</taxon>
        <taxon>Panicoideae</taxon>
        <taxon>Panicodae</taxon>
        <taxon>Paniceae</taxon>
        <taxon>Cenchrinae</taxon>
        <taxon>Setaria</taxon>
    </lineage>
</organism>
<sequence length="211" mass="23208">MKREMILSAQENYPARVISFQPQLLPPPRLRRAVSPPPETPACAGPSLRAALRGGVQVEMGGGSTLQSLLCLAWLAATLPIAAAALPIPAAAGGRLLQQLLCTFSSRGKTVRAASSSSSKQRFTVPQKFFLHFYVVGVVVTTSLLLAIWFYAYMKMTPLMPEPSSYSMIARHLVGSSNSFSLANFWSPRPMEHKYRVWRTVFVLILMEVQV</sequence>
<dbReference type="GO" id="GO:0016627">
    <property type="term" value="F:oxidoreductase activity, acting on the CH-CH group of donors"/>
    <property type="evidence" value="ECO:0007669"/>
    <property type="project" value="InterPro"/>
</dbReference>
<dbReference type="AlphaFoldDB" id="A0A368QG30"/>
<evidence type="ECO:0000256" key="1">
    <source>
        <dbReference type="SAM" id="Phobius"/>
    </source>
</evidence>
<feature type="transmembrane region" description="Helical" evidence="1">
    <location>
        <begin position="129"/>
        <end position="154"/>
    </location>
</feature>
<evidence type="ECO:0000313" key="2">
    <source>
        <dbReference type="EMBL" id="RCV16698.1"/>
    </source>
</evidence>